<accession>A0A414AFA0</accession>
<evidence type="ECO:0000313" key="1">
    <source>
        <dbReference type="EMBL" id="RHC46181.1"/>
    </source>
</evidence>
<name>A0A414AFA0_9FIRM</name>
<dbReference type="Proteomes" id="UP000283975">
    <property type="component" value="Unassembled WGS sequence"/>
</dbReference>
<dbReference type="AlphaFoldDB" id="A0A414AFA0"/>
<comment type="caution">
    <text evidence="1">The sequence shown here is derived from an EMBL/GenBank/DDBJ whole genome shotgun (WGS) entry which is preliminary data.</text>
</comment>
<dbReference type="RefSeq" id="WP_002566842.1">
    <property type="nucleotide sequence ID" value="NZ_CABKUK010000003.1"/>
</dbReference>
<evidence type="ECO:0000313" key="2">
    <source>
        <dbReference type="Proteomes" id="UP000283975"/>
    </source>
</evidence>
<gene>
    <name evidence="1" type="ORF">DW839_31365</name>
</gene>
<reference evidence="1 2" key="1">
    <citation type="submission" date="2018-08" db="EMBL/GenBank/DDBJ databases">
        <title>A genome reference for cultivated species of the human gut microbiota.</title>
        <authorList>
            <person name="Zou Y."/>
            <person name="Xue W."/>
            <person name="Luo G."/>
        </authorList>
    </citation>
    <scope>NUCLEOTIDE SEQUENCE [LARGE SCALE GENOMIC DNA]</scope>
    <source>
        <strain evidence="1 2">AM35-14</strain>
    </source>
</reference>
<sequence>MMWKIIFTYPDGVKVKLTNSSIPMDKRLANKYYDIYGYNSDGGIFQQYPKKKYRPMAMATVVDILNAGGNLEKEILIDADD</sequence>
<organism evidence="1 2">
    <name type="scientific">Enterocloster bolteae</name>
    <dbReference type="NCBI Taxonomy" id="208479"/>
    <lineage>
        <taxon>Bacteria</taxon>
        <taxon>Bacillati</taxon>
        <taxon>Bacillota</taxon>
        <taxon>Clostridia</taxon>
        <taxon>Lachnospirales</taxon>
        <taxon>Lachnospiraceae</taxon>
        <taxon>Enterocloster</taxon>
    </lineage>
</organism>
<dbReference type="KEGG" id="cbol:CGC65_27765"/>
<proteinExistence type="predicted"/>
<dbReference type="EMBL" id="QSHZ01000064">
    <property type="protein sequence ID" value="RHC46181.1"/>
    <property type="molecule type" value="Genomic_DNA"/>
</dbReference>
<protein>
    <submittedName>
        <fullName evidence="1">Uncharacterized protein</fullName>
    </submittedName>
</protein>